<dbReference type="AlphaFoldDB" id="A0A841FNQ5"/>
<dbReference type="InterPro" id="IPR000073">
    <property type="entry name" value="AB_hydrolase_1"/>
</dbReference>
<dbReference type="InterPro" id="IPR029058">
    <property type="entry name" value="AB_hydrolase_fold"/>
</dbReference>
<keyword evidence="2" id="KW-0378">Hydrolase</keyword>
<dbReference type="Pfam" id="PF00561">
    <property type="entry name" value="Abhydrolase_1"/>
    <property type="match status" value="1"/>
</dbReference>
<dbReference type="PRINTS" id="PR00111">
    <property type="entry name" value="ABHYDROLASE"/>
</dbReference>
<dbReference type="Proteomes" id="UP000548476">
    <property type="component" value="Unassembled WGS sequence"/>
</dbReference>
<dbReference type="SUPFAM" id="SSF53474">
    <property type="entry name" value="alpha/beta-Hydrolases"/>
    <property type="match status" value="1"/>
</dbReference>
<sequence length="290" mass="32295">MFTGFTLDHIDVGDVVLRVRHGGEGPPVLLLHGHPRTHVTWHAVAERLAPFHTVVCPDMRGYGQSGKPEPADDHSPHSKRAVAADGAELMRLLGHERFAVMGHDRGGPAALRLALDHPERVAALALGDTVPISEHLRRCDERFATAWWHWFFFAQPDKPERAILADPAAWYGGTPEHMGPEAWDDYQKAIHDPAVVRGMLEDYRAGLTVDRAHEDADRAAGRRVDCPLLVMWSTEDDLLELYPDLDAIWREWSAGEPRMVPIHSGHHMAEEAPGEVAGALRAFFTEVGWV</sequence>
<dbReference type="Gene3D" id="3.40.50.1820">
    <property type="entry name" value="alpha/beta hydrolase"/>
    <property type="match status" value="1"/>
</dbReference>
<gene>
    <name evidence="2" type="ORF">HNR73_004374</name>
</gene>
<evidence type="ECO:0000313" key="2">
    <source>
        <dbReference type="EMBL" id="MBB6036503.1"/>
    </source>
</evidence>
<organism evidence="2 3">
    <name type="scientific">Phytomonospora endophytica</name>
    <dbReference type="NCBI Taxonomy" id="714109"/>
    <lineage>
        <taxon>Bacteria</taxon>
        <taxon>Bacillati</taxon>
        <taxon>Actinomycetota</taxon>
        <taxon>Actinomycetes</taxon>
        <taxon>Micromonosporales</taxon>
        <taxon>Micromonosporaceae</taxon>
        <taxon>Phytomonospora</taxon>
    </lineage>
</organism>
<accession>A0A841FNQ5</accession>
<dbReference type="EC" id="3.8.1.3" evidence="2"/>
<dbReference type="RefSeq" id="WP_184789345.1">
    <property type="nucleotide sequence ID" value="NZ_BONT01000030.1"/>
</dbReference>
<reference evidence="2 3" key="1">
    <citation type="submission" date="2020-08" db="EMBL/GenBank/DDBJ databases">
        <title>Genomic Encyclopedia of Type Strains, Phase IV (KMG-IV): sequencing the most valuable type-strain genomes for metagenomic binning, comparative biology and taxonomic classification.</title>
        <authorList>
            <person name="Goeker M."/>
        </authorList>
    </citation>
    <scope>NUCLEOTIDE SEQUENCE [LARGE SCALE GENOMIC DNA]</scope>
    <source>
        <strain evidence="2 3">YIM 65646</strain>
    </source>
</reference>
<proteinExistence type="predicted"/>
<evidence type="ECO:0000313" key="3">
    <source>
        <dbReference type="Proteomes" id="UP000548476"/>
    </source>
</evidence>
<protein>
    <submittedName>
        <fullName evidence="2">Haloacetate dehalogenase</fullName>
        <ecNumber evidence="2">3.8.1.3</ecNumber>
    </submittedName>
</protein>
<feature type="domain" description="AB hydrolase-1" evidence="1">
    <location>
        <begin position="26"/>
        <end position="271"/>
    </location>
</feature>
<evidence type="ECO:0000259" key="1">
    <source>
        <dbReference type="Pfam" id="PF00561"/>
    </source>
</evidence>
<dbReference type="GO" id="GO:0018785">
    <property type="term" value="F:haloacetate dehalogenase activity"/>
    <property type="evidence" value="ECO:0007669"/>
    <property type="project" value="UniProtKB-EC"/>
</dbReference>
<dbReference type="PANTHER" id="PTHR43329">
    <property type="entry name" value="EPOXIDE HYDROLASE"/>
    <property type="match status" value="1"/>
</dbReference>
<dbReference type="EMBL" id="JACHGT010000009">
    <property type="protein sequence ID" value="MBB6036503.1"/>
    <property type="molecule type" value="Genomic_DNA"/>
</dbReference>
<comment type="caution">
    <text evidence="2">The sequence shown here is derived from an EMBL/GenBank/DDBJ whole genome shotgun (WGS) entry which is preliminary data.</text>
</comment>
<keyword evidence="3" id="KW-1185">Reference proteome</keyword>
<name>A0A841FNQ5_9ACTN</name>